<keyword evidence="1" id="KW-1185">Reference proteome</keyword>
<dbReference type="WBParaSite" id="nRc.2.0.1.t12509-RA">
    <property type="protein sequence ID" value="nRc.2.0.1.t12509-RA"/>
    <property type="gene ID" value="nRc.2.0.1.g12509"/>
</dbReference>
<organism evidence="1 2">
    <name type="scientific">Romanomermis culicivorax</name>
    <name type="common">Nematode worm</name>
    <dbReference type="NCBI Taxonomy" id="13658"/>
    <lineage>
        <taxon>Eukaryota</taxon>
        <taxon>Metazoa</taxon>
        <taxon>Ecdysozoa</taxon>
        <taxon>Nematoda</taxon>
        <taxon>Enoplea</taxon>
        <taxon>Dorylaimia</taxon>
        <taxon>Mermithida</taxon>
        <taxon>Mermithoidea</taxon>
        <taxon>Mermithidae</taxon>
        <taxon>Romanomermis</taxon>
    </lineage>
</organism>
<accession>A0A915IE97</accession>
<proteinExistence type="predicted"/>
<sequence>MSITKDGGGGGGGAGALPVVDILVGLDAWLGGAGGGGGPLGRAGKFLGGGGGIVDGVELRFGLTLWLMLGVNWGICPDDTDGGDIADIRFSTNNAKLIEYIENSEVFRIYLFCYRNLWDIEDFFDPKAPDMYLTSLRVTYIAFKSHQFRCIIVDSLPYEKLIVKRLLEYN</sequence>
<evidence type="ECO:0000313" key="1">
    <source>
        <dbReference type="Proteomes" id="UP000887565"/>
    </source>
</evidence>
<dbReference type="Proteomes" id="UP000887565">
    <property type="component" value="Unplaced"/>
</dbReference>
<protein>
    <submittedName>
        <fullName evidence="2">Uncharacterized protein</fullName>
    </submittedName>
</protein>
<evidence type="ECO:0000313" key="2">
    <source>
        <dbReference type="WBParaSite" id="nRc.2.0.1.t12509-RA"/>
    </source>
</evidence>
<dbReference type="AlphaFoldDB" id="A0A915IE97"/>
<reference evidence="2" key="1">
    <citation type="submission" date="2022-11" db="UniProtKB">
        <authorList>
            <consortium name="WormBaseParasite"/>
        </authorList>
    </citation>
    <scope>IDENTIFICATION</scope>
</reference>
<name>A0A915IE97_ROMCU</name>